<dbReference type="Gene3D" id="1.10.340.70">
    <property type="match status" value="2"/>
</dbReference>
<proteinExistence type="predicted"/>
<dbReference type="GO" id="GO:0015074">
    <property type="term" value="P:DNA integration"/>
    <property type="evidence" value="ECO:0007669"/>
    <property type="project" value="InterPro"/>
</dbReference>
<sequence length="579" mass="65401">MGIKHLRVIGDSNLVVCQARGEFSLKEPSLVPYRALAQKLEAKFSTFEIEHAQRNENRYADALATLGSQIAFEGEEMDVTICKKTKPITESLRKEFEELSQDQEDWRAPIKAKLMSPAVTADLREIKDYTLISGDLYRRLPGGVLASYISIEEAKEKLPDVHEKTCGDGGAISLYRRLQRLGYFWPNMSAEAAEIQSQCPTCQFHYSNEEDVYRLKRLALRYFVEGGTLFRKGFHGEPLRCLSPSESQMVMKETHAGECGEHKGKKRLYQCLLTLGYYWPTMKKDAADFVKTCHTCQVQANLIHTHPIGLQNMATPWPFHTWGLDLIGPINPASGGYIWILVATEYFTKWVEAIPLRKATGAAVANFIREHIITRFGIPYKLITDNGNGQAEATNRMLLRILSKMVFDYGNDWKAHLADVLWAYRSSPKTAIGFTPFSLVYGTDTISPTELVMPSPRVMQGSELEVDANMCAEARMADLEGLGEARDLAKAKSQRNYQKMANVYSKALRVRIFAEGQMVLKAAEFVRRNLPSPSKFSPNWDGPYIIREAHGSGYYRLSKSDGTTLADPINGKWLKHYYS</sequence>
<organism evidence="2">
    <name type="scientific">Fagus sylvatica</name>
    <name type="common">Beechnut</name>
    <dbReference type="NCBI Taxonomy" id="28930"/>
    <lineage>
        <taxon>Eukaryota</taxon>
        <taxon>Viridiplantae</taxon>
        <taxon>Streptophyta</taxon>
        <taxon>Embryophyta</taxon>
        <taxon>Tracheophyta</taxon>
        <taxon>Spermatophyta</taxon>
        <taxon>Magnoliopsida</taxon>
        <taxon>eudicotyledons</taxon>
        <taxon>Gunneridae</taxon>
        <taxon>Pentapetalae</taxon>
        <taxon>rosids</taxon>
        <taxon>fabids</taxon>
        <taxon>Fagales</taxon>
        <taxon>Fagaceae</taxon>
        <taxon>Fagus</taxon>
    </lineage>
</organism>
<dbReference type="Gene3D" id="3.30.420.10">
    <property type="entry name" value="Ribonuclease H-like superfamily/Ribonuclease H"/>
    <property type="match status" value="3"/>
</dbReference>
<dbReference type="Pfam" id="PF13456">
    <property type="entry name" value="RVT_3"/>
    <property type="match status" value="1"/>
</dbReference>
<protein>
    <recommendedName>
        <fullName evidence="1">Integrase catalytic domain-containing protein</fullName>
    </recommendedName>
</protein>
<dbReference type="EMBL" id="OIVN01001547">
    <property type="protein sequence ID" value="SPC95184.1"/>
    <property type="molecule type" value="Genomic_DNA"/>
</dbReference>
<feature type="domain" description="Integrase catalytic" evidence="1">
    <location>
        <begin position="314"/>
        <end position="405"/>
    </location>
</feature>
<dbReference type="GO" id="GO:0004523">
    <property type="term" value="F:RNA-DNA hybrid ribonuclease activity"/>
    <property type="evidence" value="ECO:0007669"/>
    <property type="project" value="InterPro"/>
</dbReference>
<dbReference type="PANTHER" id="PTHR48475:SF1">
    <property type="entry name" value="RNASE H TYPE-1 DOMAIN-CONTAINING PROTEIN"/>
    <property type="match status" value="1"/>
</dbReference>
<dbReference type="InterPro" id="IPR001584">
    <property type="entry name" value="Integrase_cat-core"/>
</dbReference>
<dbReference type="Pfam" id="PF17921">
    <property type="entry name" value="Integrase_H2C2"/>
    <property type="match status" value="1"/>
</dbReference>
<dbReference type="InterPro" id="IPR036397">
    <property type="entry name" value="RNaseH_sf"/>
</dbReference>
<gene>
    <name evidence="2" type="ORF">FSB_LOCUS23066</name>
</gene>
<evidence type="ECO:0000259" key="1">
    <source>
        <dbReference type="PROSITE" id="PS50994"/>
    </source>
</evidence>
<dbReference type="InterPro" id="IPR012337">
    <property type="entry name" value="RNaseH-like_sf"/>
</dbReference>
<dbReference type="SUPFAM" id="SSF53098">
    <property type="entry name" value="Ribonuclease H-like"/>
    <property type="match status" value="1"/>
</dbReference>
<accession>A0A2N9G7U5</accession>
<evidence type="ECO:0000313" key="2">
    <source>
        <dbReference type="EMBL" id="SPC95184.1"/>
    </source>
</evidence>
<name>A0A2N9G7U5_FAGSY</name>
<dbReference type="PANTHER" id="PTHR48475">
    <property type="entry name" value="RIBONUCLEASE H"/>
    <property type="match status" value="1"/>
</dbReference>
<dbReference type="GO" id="GO:0003676">
    <property type="term" value="F:nucleic acid binding"/>
    <property type="evidence" value="ECO:0007669"/>
    <property type="project" value="InterPro"/>
</dbReference>
<dbReference type="AlphaFoldDB" id="A0A2N9G7U5"/>
<dbReference type="InterPro" id="IPR002156">
    <property type="entry name" value="RNaseH_domain"/>
</dbReference>
<dbReference type="PROSITE" id="PS50994">
    <property type="entry name" value="INTEGRASE"/>
    <property type="match status" value="1"/>
</dbReference>
<reference evidence="2" key="1">
    <citation type="submission" date="2018-02" db="EMBL/GenBank/DDBJ databases">
        <authorList>
            <person name="Cohen D.B."/>
            <person name="Kent A.D."/>
        </authorList>
    </citation>
    <scope>NUCLEOTIDE SEQUENCE</scope>
</reference>
<dbReference type="InterPro" id="IPR041588">
    <property type="entry name" value="Integrase_H2C2"/>
</dbReference>